<dbReference type="Gene3D" id="3.40.50.300">
    <property type="entry name" value="P-loop containing nucleotide triphosphate hydrolases"/>
    <property type="match status" value="1"/>
</dbReference>
<dbReference type="NCBIfam" id="TIGR00231">
    <property type="entry name" value="small_GTP"/>
    <property type="match status" value="1"/>
</dbReference>
<dbReference type="InterPro" id="IPR015760">
    <property type="entry name" value="TIF_IF2"/>
</dbReference>
<keyword evidence="5" id="KW-0342">GTP-binding</keyword>
<dbReference type="Pfam" id="PF04760">
    <property type="entry name" value="IF2_N"/>
    <property type="match status" value="1"/>
</dbReference>
<comment type="similarity">
    <text evidence="1">Belongs to the TRAFAC class translation factor GTPase superfamily. Classic translation factor GTPase family. IF-2 subfamily.</text>
</comment>
<dbReference type="PROSITE" id="PS51722">
    <property type="entry name" value="G_TR_2"/>
    <property type="match status" value="1"/>
</dbReference>
<organism evidence="9 10">
    <name type="scientific">Crocosphaera watsonii WH 0402</name>
    <dbReference type="NCBI Taxonomy" id="1284629"/>
    <lineage>
        <taxon>Bacteria</taxon>
        <taxon>Bacillati</taxon>
        <taxon>Cyanobacteriota</taxon>
        <taxon>Cyanophyceae</taxon>
        <taxon>Oscillatoriophycideae</taxon>
        <taxon>Chroococcales</taxon>
        <taxon>Aphanothecaceae</taxon>
        <taxon>Crocosphaera</taxon>
    </lineage>
</organism>
<dbReference type="InterPro" id="IPR005225">
    <property type="entry name" value="Small_GTP-bd"/>
</dbReference>
<keyword evidence="2 9" id="KW-0396">Initiation factor</keyword>
<evidence type="ECO:0000256" key="4">
    <source>
        <dbReference type="ARBA" id="ARBA00022917"/>
    </source>
</evidence>
<dbReference type="InterPro" id="IPR006847">
    <property type="entry name" value="IF2_N"/>
</dbReference>
<evidence type="ECO:0000259" key="8">
    <source>
        <dbReference type="PROSITE" id="PS51722"/>
    </source>
</evidence>
<dbReference type="FunFam" id="3.40.50.300:FF:000019">
    <property type="entry name" value="Translation initiation factor IF-2"/>
    <property type="match status" value="1"/>
</dbReference>
<sequence>MKRPAPPRISKRKTWDEEEDEQENKAKANKASNKAKRRFQVIEDDDDDFESELNANPVSLSLSLSTARPPKPKSSSKPTTTTQKPKKPTLKTADNSGERNRTERKERTEVRQKPEKIVLDRNLTVRELSEQLCLAETEIIKHLFSKGIAVNITETLDQDTAKIVTEAFGIEVEIPEIQSAATKSTEMLDEQDLENLQRRPPVVTIMGHVDHGKTTLLDSIRQTKVAQGEAGGITQHIGAYHVDIDHEDKTQQIVFLDTPGHEAFTAMRARGARVTDMAILVVAADDGVQPQTREAISHARAAEVPIVVAINKIDKPEVTPIALNKNSQN</sequence>
<dbReference type="GO" id="GO:0003743">
    <property type="term" value="F:translation initiation factor activity"/>
    <property type="evidence" value="ECO:0007669"/>
    <property type="project" value="UniProtKB-KW"/>
</dbReference>
<dbReference type="PRINTS" id="PR00315">
    <property type="entry name" value="ELONGATNFCT"/>
</dbReference>
<keyword evidence="3" id="KW-0547">Nucleotide-binding</keyword>
<evidence type="ECO:0000256" key="7">
    <source>
        <dbReference type="SAM" id="MobiDB-lite"/>
    </source>
</evidence>
<evidence type="ECO:0000256" key="3">
    <source>
        <dbReference type="ARBA" id="ARBA00022741"/>
    </source>
</evidence>
<feature type="region of interest" description="Disordered" evidence="7">
    <location>
        <begin position="60"/>
        <end position="113"/>
    </location>
</feature>
<comment type="function">
    <text evidence="6">One of the essential components for the initiation of protein synthesis. Protects formylmethionyl-tRNA from spontaneous hydrolysis and promotes its binding to the 30S ribosomal subunits. Also involved in the hydrolysis of GTP during the formation of the 70S ribosomal complex.</text>
</comment>
<dbReference type="CDD" id="cd01887">
    <property type="entry name" value="IF2_eIF5B"/>
    <property type="match status" value="1"/>
</dbReference>
<dbReference type="PANTHER" id="PTHR43381">
    <property type="entry name" value="TRANSLATION INITIATION FACTOR IF-2-RELATED"/>
    <property type="match status" value="1"/>
</dbReference>
<feature type="domain" description="Tr-type G" evidence="8">
    <location>
        <begin position="198"/>
        <end position="329"/>
    </location>
</feature>
<evidence type="ECO:0000256" key="6">
    <source>
        <dbReference type="ARBA" id="ARBA00025162"/>
    </source>
</evidence>
<dbReference type="Pfam" id="PF00009">
    <property type="entry name" value="GTP_EFTU"/>
    <property type="match status" value="1"/>
</dbReference>
<keyword evidence="4" id="KW-0648">Protein biosynthesis</keyword>
<gene>
    <name evidence="9" type="ORF">CWATWH0402_2959</name>
</gene>
<dbReference type="Proteomes" id="UP000018130">
    <property type="component" value="Unassembled WGS sequence"/>
</dbReference>
<feature type="compositionally biased region" description="Basic and acidic residues" evidence="7">
    <location>
        <begin position="96"/>
        <end position="113"/>
    </location>
</feature>
<reference evidence="9 10" key="2">
    <citation type="submission" date="2013-09" db="EMBL/GenBank/DDBJ databases">
        <title>Whole genome comparison of six Crocosphaera watsonii strains with differing phenotypes.</title>
        <authorList>
            <person name="Bench S.R."/>
            <person name="Heller P."/>
            <person name="Frank I."/>
            <person name="Arciniega M."/>
            <person name="Shilova I.N."/>
            <person name="Zehr J.P."/>
        </authorList>
    </citation>
    <scope>NUCLEOTIDE SEQUENCE [LARGE SCALE GENOMIC DNA]</scope>
    <source>
        <strain evidence="9 10">WH 0402</strain>
    </source>
</reference>
<accession>T2JUH5</accession>
<dbReference type="EMBL" id="CAQN01000987">
    <property type="protein sequence ID" value="CCQ69468.1"/>
    <property type="molecule type" value="Genomic_DNA"/>
</dbReference>
<feature type="compositionally biased region" description="Low complexity" evidence="7">
    <location>
        <begin position="73"/>
        <end position="83"/>
    </location>
</feature>
<evidence type="ECO:0000256" key="2">
    <source>
        <dbReference type="ARBA" id="ARBA00022540"/>
    </source>
</evidence>
<protein>
    <submittedName>
        <fullName evidence="9">Translation initiation factor 2</fullName>
    </submittedName>
</protein>
<dbReference type="InterPro" id="IPR027417">
    <property type="entry name" value="P-loop_NTPase"/>
</dbReference>
<evidence type="ECO:0000256" key="5">
    <source>
        <dbReference type="ARBA" id="ARBA00023134"/>
    </source>
</evidence>
<name>T2JUH5_CROWT</name>
<dbReference type="SUPFAM" id="SSF52540">
    <property type="entry name" value="P-loop containing nucleoside triphosphate hydrolases"/>
    <property type="match status" value="1"/>
</dbReference>
<evidence type="ECO:0000313" key="10">
    <source>
        <dbReference type="Proteomes" id="UP000018130"/>
    </source>
</evidence>
<dbReference type="InterPro" id="IPR000795">
    <property type="entry name" value="T_Tr_GTP-bd_dom"/>
</dbReference>
<dbReference type="AlphaFoldDB" id="T2JUH5"/>
<dbReference type="GO" id="GO:0003924">
    <property type="term" value="F:GTPase activity"/>
    <property type="evidence" value="ECO:0007669"/>
    <property type="project" value="InterPro"/>
</dbReference>
<dbReference type="PANTHER" id="PTHR43381:SF5">
    <property type="entry name" value="TR-TYPE G DOMAIN-CONTAINING PROTEIN"/>
    <property type="match status" value="1"/>
</dbReference>
<feature type="compositionally biased region" description="Basic residues" evidence="7">
    <location>
        <begin position="1"/>
        <end position="12"/>
    </location>
</feature>
<dbReference type="GO" id="GO:0005829">
    <property type="term" value="C:cytosol"/>
    <property type="evidence" value="ECO:0007669"/>
    <property type="project" value="TreeGrafter"/>
</dbReference>
<reference evidence="9 10" key="1">
    <citation type="submission" date="2013-01" db="EMBL/GenBank/DDBJ databases">
        <authorList>
            <person name="Bench S."/>
        </authorList>
    </citation>
    <scope>NUCLEOTIDE SEQUENCE [LARGE SCALE GENOMIC DNA]</scope>
    <source>
        <strain evidence="9 10">WH 0402</strain>
    </source>
</reference>
<feature type="region of interest" description="Disordered" evidence="7">
    <location>
        <begin position="1"/>
        <end position="39"/>
    </location>
</feature>
<dbReference type="GO" id="GO:0005525">
    <property type="term" value="F:GTP binding"/>
    <property type="evidence" value="ECO:0007669"/>
    <property type="project" value="UniProtKB-KW"/>
</dbReference>
<evidence type="ECO:0000256" key="1">
    <source>
        <dbReference type="ARBA" id="ARBA00007733"/>
    </source>
</evidence>
<evidence type="ECO:0000313" key="9">
    <source>
        <dbReference type="EMBL" id="CCQ69468.1"/>
    </source>
</evidence>
<proteinExistence type="inferred from homology"/>
<comment type="caution">
    <text evidence="9">The sequence shown here is derived from an EMBL/GenBank/DDBJ whole genome shotgun (WGS) entry which is preliminary data.</text>
</comment>